<dbReference type="InterPro" id="IPR036869">
    <property type="entry name" value="J_dom_sf"/>
</dbReference>
<reference evidence="3" key="1">
    <citation type="submission" date="2013-12" db="EMBL/GenBank/DDBJ databases">
        <title>The Genome Sequence of Aphanomyces invadans NJM9701.</title>
        <authorList>
            <consortium name="The Broad Institute Genomics Platform"/>
            <person name="Russ C."/>
            <person name="Tyler B."/>
            <person name="van West P."/>
            <person name="Dieguez-Uribeondo J."/>
            <person name="Young S.K."/>
            <person name="Zeng Q."/>
            <person name="Gargeya S."/>
            <person name="Fitzgerald M."/>
            <person name="Abouelleil A."/>
            <person name="Alvarado L."/>
            <person name="Chapman S.B."/>
            <person name="Gainer-Dewar J."/>
            <person name="Goldberg J."/>
            <person name="Griggs A."/>
            <person name="Gujja S."/>
            <person name="Hansen M."/>
            <person name="Howarth C."/>
            <person name="Imamovic A."/>
            <person name="Ireland A."/>
            <person name="Larimer J."/>
            <person name="McCowan C."/>
            <person name="Murphy C."/>
            <person name="Pearson M."/>
            <person name="Poon T.W."/>
            <person name="Priest M."/>
            <person name="Roberts A."/>
            <person name="Saif S."/>
            <person name="Shea T."/>
            <person name="Sykes S."/>
            <person name="Wortman J."/>
            <person name="Nusbaum C."/>
            <person name="Birren B."/>
        </authorList>
    </citation>
    <scope>NUCLEOTIDE SEQUENCE [LARGE SCALE GENOMIC DNA]</scope>
    <source>
        <strain evidence="3">NJM9701</strain>
    </source>
</reference>
<dbReference type="GO" id="GO:0006898">
    <property type="term" value="P:receptor-mediated endocytosis"/>
    <property type="evidence" value="ECO:0007669"/>
    <property type="project" value="TreeGrafter"/>
</dbReference>
<dbReference type="EMBL" id="KI913952">
    <property type="protein sequence ID" value="ETW10341.1"/>
    <property type="molecule type" value="Genomic_DNA"/>
</dbReference>
<dbReference type="PANTHER" id="PTHR36983">
    <property type="entry name" value="DNAJ HOMOLOG SUBFAMILY C MEMBER 13"/>
    <property type="match status" value="1"/>
</dbReference>
<dbReference type="eggNOG" id="KOG1789">
    <property type="taxonomic scope" value="Eukaryota"/>
</dbReference>
<dbReference type="VEuPathDB" id="FungiDB:H310_00665"/>
<dbReference type="GO" id="GO:2000641">
    <property type="term" value="P:regulation of early endosome to late endosome transport"/>
    <property type="evidence" value="ECO:0007669"/>
    <property type="project" value="InterPro"/>
</dbReference>
<dbReference type="InterPro" id="IPR001623">
    <property type="entry name" value="DnaJ_domain"/>
</dbReference>
<evidence type="ECO:0000313" key="3">
    <source>
        <dbReference type="EMBL" id="ETW10341.1"/>
    </source>
</evidence>
<dbReference type="GO" id="GO:0007032">
    <property type="term" value="P:endosome organization"/>
    <property type="evidence" value="ECO:0007669"/>
    <property type="project" value="InterPro"/>
</dbReference>
<organism evidence="3">
    <name type="scientific">Aphanomyces invadans</name>
    <dbReference type="NCBI Taxonomy" id="157072"/>
    <lineage>
        <taxon>Eukaryota</taxon>
        <taxon>Sar</taxon>
        <taxon>Stramenopiles</taxon>
        <taxon>Oomycota</taxon>
        <taxon>Saprolegniomycetes</taxon>
        <taxon>Saprolegniales</taxon>
        <taxon>Verrucalvaceae</taxon>
        <taxon>Aphanomyces</taxon>
    </lineage>
</organism>
<feature type="domain" description="J" evidence="2">
    <location>
        <begin position="1405"/>
        <end position="1473"/>
    </location>
</feature>
<dbReference type="PANTHER" id="PTHR36983:SF2">
    <property type="entry name" value="DNAJ HOMOLOG SUBFAMILY C MEMBER 13"/>
    <property type="match status" value="1"/>
</dbReference>
<dbReference type="PROSITE" id="PS50076">
    <property type="entry name" value="DNAJ_2"/>
    <property type="match status" value="1"/>
</dbReference>
<accession>A0A024UUZ6</accession>
<dbReference type="OrthoDB" id="69656at2759"/>
<gene>
    <name evidence="3" type="ORF">H310_00665</name>
</gene>
<name>A0A024UUZ6_9STRA</name>
<dbReference type="Gene3D" id="1.10.287.110">
    <property type="entry name" value="DnaJ domain"/>
    <property type="match status" value="1"/>
</dbReference>
<proteinExistence type="predicted"/>
<sequence length="2506" mass="279779">MVDSPRRLETSHSSSFRGMLGGDNPDEFVARFQTTKISWKGKYERIFALSATRFCTIDPKDFDVTNSWPYQGLSSFELDLNDDHVFTLVILGPKKEEQLKLRYKHRAYLLTEFLRMHAANAQTLTRSPPQPLQCKATKLTRLGVERECILEIAADALVYKEVLPSSSNTPAVLERVPFTDIDHITPVTNSTTGCIIGYYGKQTVFFTMDRSFLFGNMEKAAARIGLRLASRGKLTLEQVDADKPVFDPAECIVQFPVQKFSKRHEKPERRILALIPAALLELDPKSLVVLSSVPLRSLFGLVRHPGSNQFEIEFVHGSHSRLYSCHDRDGVLAALYDSFSANNPDNSLEISSTPSQTGLRLLPRFAVEDVMESSSFFGDSSIGACFLKRLAAVGKYTSGNGIRAGAAAGRGLVSTAAEFNANVPLSGIQYHTKRSIVLEALKPLVVHFQTVAVCQPPAPRTAVTLLQCMCRIASSFYGFRELLHFPSVMDSLRHYLVAEDELTVLWTALLIQRLTMHTISSAAMPEGTDVESVADKRSTNGEAEMNNKRMLFGQDALVNGLVGVLGRFAIRRAGPLSLMGNLKVLEGAICSHRHTTDPANVRVLVDKLVPHYDSLTQLLFRSRCTTTVESCTLLVQAVLRLCSQDAAASIKDAALRQGLVLQHLYQSMFDPSFDQRCVSRYMITMWMSNHAPAKQLLRRIFPPGLVSCLEMRLLSSAEECQLDELEKTTFMDKFGAFNAELLASRRSRSEIMSDYDSFYDNMYESSSNDGLPVNAAAVTDSVFSSAKLLERMQIKSKGNVFDESTIASNTTGAAISITSTSRGGSLSLLKDGMFNLQMLRRAITLGVGADKPTQDPASLQSSDRPVENFRILFHMMQQDHETIELVWTTATREELHQALVHEIHQFRSYSIHGQFNVVWNYEDFSITYTTLENELVVDGLYLRHLLMCPVASIEAGAEDAWSPPLHVEDMIVKKPKRFVTALFKKILREQGEAEYKGHVEVTVSCLKALAMVAWLYEFEYHMPSEDLSYMLTMVELTSRHDLLVHLLEVLRSVTRVPSNAAKLLKDSRAVPLLVSLIQMAHISQRHTTSSRRAVDCAVWICNGQKKTMEDLQQSLTPGNSPQIHIARVRNDKAPPVPFGDIPQLKWEFGMDRRFEVVHVAHNAIRVLISLLKSNPLVTGPSSAAVYPLPLGKQLASTRLADIASLLVLHELPKLSELTMHVLVHLSLESTTIYMSGVFYLLFLYKGDAFVDFATFLKATHNHQLYPDSSPRRILVDLLPMAMIDQLDTLSPADFAALFCSDDVKTPRVIWNASMRETLWRSCLHHLDDFRAVLQHDVTIPYDYHPMPPVLYHDFLANELYCHGYCLRQFCDSSESVQDSLAFLTSLHAEWTRQVNRVAVGLTRAQAIELLEIDENVDDIAVRDAYKRLSRPNCPEHAEGHPDKLQRYDRIQSAYVVLTSPRESLLTAGYDAVQLDLILRAQIHLFKTCAPSLASSKLEALPLLLNFLATHCTHDRMDVPPLTSHAEQLQLTLLAVQLLQYACATSVHNIPHLLADNNSHVVDNALRYAVDMMIDGDDPTDEAVYVEISINLMQTMAGIASSVAGRHWILETDHVLYNTWRILWYYHSFTTPPGDALVVLVRLTLEALICMCGDTAKDAPLPEKIVRSGGILWHLLYLWYSFDSTVDEASMDARLQQPTVLFPEGRTSLREDAGIVTQAQTLLAMLAVRVIVAANKNTTIQAVCNAVLSPNLYFQSTNPSSYKFLHLFHRDTVSHRLIWTAAMRDELKAFLTPLVTAPVAMPTTSAVELAHSFRYTILKEQCIVDDVYIEPLYAALTSSSFATNSVDVVRQLGLSSSFYSALVLFLRTGQHESQQGVHVVVGWGLTSDLCIRFRSLALGILAALGPLATAQVEAAFTVMPSSSSQPPAGLMALFSWVLPPEHKFMLSHMAVMDHVVGVPRDAFAIFQTHALTTLHALATSKTFGDIVFESKLAPVLMHAALLEDEQSSRALEIVSRLCASSHAIARYITTSIWLYHLLIWMCPTTSSVDNTAAVSGMIMDGDCDYATALQIPSATILGVLGQPTSLVLEDVMNVLVRFLPVTLIYEIINAPQNVATILSGHYEAPDLVWNNTLRTHFYREMLRLVVIVNKCTDTEVVSDDVIQFDIEYAHVYPYPMVGDVYLLLYLENPVHPLRDPKFFLECLFEDFEALCHALVTSLSQRSSFSPDVAMSVRQQAQILPIITSCIICALRVYPVHLDDVATWKVPDKVASLFVLLQNELRIQKGPKSDEAIVAEQSLLRIFRVLFVSPRIVASLAYSPYNLLSRLVSHCHNLSNNTAELHVELGFILEIIRRFLLAFPDNGDKNSDKNVVAVVCGVNLMEVLLELIEQPPTLQRVVNPILTRTTIIAILDYLEQHRTQGALAHQILKKHKKWDKVFRHEPTDAIRNQPEDKFLVGPAAGADVMIRSYLANNVKTATGAASSMSPTSSSRSSRKRPSTSQKLKNLFR</sequence>
<dbReference type="GO" id="GO:0010008">
    <property type="term" value="C:endosome membrane"/>
    <property type="evidence" value="ECO:0007669"/>
    <property type="project" value="TreeGrafter"/>
</dbReference>
<dbReference type="InterPro" id="IPR045802">
    <property type="entry name" value="GRV2/DNAJC13_N"/>
</dbReference>
<feature type="region of interest" description="Disordered" evidence="1">
    <location>
        <begin position="2475"/>
        <end position="2506"/>
    </location>
</feature>
<evidence type="ECO:0000259" key="2">
    <source>
        <dbReference type="PROSITE" id="PS50076"/>
    </source>
</evidence>
<dbReference type="RefSeq" id="XP_008861752.1">
    <property type="nucleotide sequence ID" value="XM_008863530.1"/>
</dbReference>
<protein>
    <recommendedName>
        <fullName evidence="2">J domain-containing protein</fullName>
    </recommendedName>
</protein>
<dbReference type="InterPro" id="IPR044978">
    <property type="entry name" value="GRV2/DNAJC13"/>
</dbReference>
<dbReference type="GeneID" id="20077715"/>
<feature type="compositionally biased region" description="Low complexity" evidence="1">
    <location>
        <begin position="2480"/>
        <end position="2489"/>
    </location>
</feature>
<evidence type="ECO:0000256" key="1">
    <source>
        <dbReference type="SAM" id="MobiDB-lite"/>
    </source>
</evidence>
<dbReference type="Pfam" id="PF19432">
    <property type="entry name" value="RME-8_N"/>
    <property type="match status" value="1"/>
</dbReference>